<proteinExistence type="predicted"/>
<dbReference type="RefSeq" id="WP_199756904.1">
    <property type="nucleotide sequence ID" value="NZ_RYZH01000089.1"/>
</dbReference>
<keyword evidence="1" id="KW-0812">Transmembrane</keyword>
<comment type="caution">
    <text evidence="2">The sequence shown here is derived from an EMBL/GenBank/DDBJ whole genome shotgun (WGS) entry which is preliminary data.</text>
</comment>
<evidence type="ECO:0000256" key="1">
    <source>
        <dbReference type="SAM" id="Phobius"/>
    </source>
</evidence>
<feature type="transmembrane region" description="Helical" evidence="1">
    <location>
        <begin position="12"/>
        <end position="34"/>
    </location>
</feature>
<feature type="transmembrane region" description="Helical" evidence="1">
    <location>
        <begin position="78"/>
        <end position="98"/>
    </location>
</feature>
<organism evidence="2 3">
    <name type="scientific">Tautonia sociabilis</name>
    <dbReference type="NCBI Taxonomy" id="2080755"/>
    <lineage>
        <taxon>Bacteria</taxon>
        <taxon>Pseudomonadati</taxon>
        <taxon>Planctomycetota</taxon>
        <taxon>Planctomycetia</taxon>
        <taxon>Isosphaerales</taxon>
        <taxon>Isosphaeraceae</taxon>
        <taxon>Tautonia</taxon>
    </lineage>
</organism>
<dbReference type="AlphaFoldDB" id="A0A432MCB7"/>
<gene>
    <name evidence="2" type="ORF">TsocGM_24890</name>
</gene>
<feature type="transmembrane region" description="Helical" evidence="1">
    <location>
        <begin position="41"/>
        <end position="58"/>
    </location>
</feature>
<feature type="non-terminal residue" evidence="2">
    <location>
        <position position="99"/>
    </location>
</feature>
<protein>
    <submittedName>
        <fullName evidence="2">Uncharacterized protein</fullName>
    </submittedName>
</protein>
<keyword evidence="1" id="KW-1133">Transmembrane helix</keyword>
<keyword evidence="1" id="KW-0472">Membrane</keyword>
<reference evidence="2 3" key="1">
    <citation type="submission" date="2018-12" db="EMBL/GenBank/DDBJ databases">
        <authorList>
            <person name="Toschakov S.V."/>
        </authorList>
    </citation>
    <scope>NUCLEOTIDE SEQUENCE [LARGE SCALE GENOMIC DNA]</scope>
    <source>
        <strain evidence="2 3">GM2012</strain>
    </source>
</reference>
<reference evidence="2 3" key="2">
    <citation type="submission" date="2019-01" db="EMBL/GenBank/DDBJ databases">
        <title>Tautonia sociabilis, a novel thermotolerant planctomycete of Isosphaeraceae family, isolated from a 4000 m deep subterranean habitat.</title>
        <authorList>
            <person name="Kovaleva O.L."/>
            <person name="Elcheninov A.G."/>
            <person name="Van Heerden E."/>
            <person name="Toshchakov S.V."/>
            <person name="Novikov A."/>
            <person name="Bonch-Osmolovskaya E.A."/>
            <person name="Kublanov I.V."/>
        </authorList>
    </citation>
    <scope>NUCLEOTIDE SEQUENCE [LARGE SCALE GENOMIC DNA]</scope>
    <source>
        <strain evidence="2 3">GM2012</strain>
    </source>
</reference>
<sequence length="99" mass="9413">MPEPFGELLGGPAAFAIILARAGGLVWALAWLVGAGAGMRGRMAAAGLIAVAVAPVVADGLDVPADALELGGRVVVEALSGAALGMAAGLIAAAARLAG</sequence>
<name>A0A432MCB7_9BACT</name>
<accession>A0A432MCB7</accession>
<dbReference type="EMBL" id="RYZH01000089">
    <property type="protein sequence ID" value="RUL81627.1"/>
    <property type="molecule type" value="Genomic_DNA"/>
</dbReference>
<evidence type="ECO:0000313" key="2">
    <source>
        <dbReference type="EMBL" id="RUL81627.1"/>
    </source>
</evidence>
<evidence type="ECO:0000313" key="3">
    <source>
        <dbReference type="Proteomes" id="UP000280296"/>
    </source>
</evidence>
<keyword evidence="3" id="KW-1185">Reference proteome</keyword>
<dbReference type="Proteomes" id="UP000280296">
    <property type="component" value="Unassembled WGS sequence"/>
</dbReference>